<keyword evidence="1" id="KW-0732">Signal</keyword>
<dbReference type="Proteomes" id="UP000242520">
    <property type="component" value="Unassembled WGS sequence"/>
</dbReference>
<dbReference type="OrthoDB" id="1743680at2"/>
<evidence type="ECO:0000313" key="2">
    <source>
        <dbReference type="EMBL" id="SHH17152.1"/>
    </source>
</evidence>
<dbReference type="EMBL" id="FQXH01000009">
    <property type="protein sequence ID" value="SHH17152.1"/>
    <property type="molecule type" value="Genomic_DNA"/>
</dbReference>
<feature type="signal peptide" evidence="1">
    <location>
        <begin position="1"/>
        <end position="24"/>
    </location>
</feature>
<dbReference type="STRING" id="1123350.SAMN02744040_01084"/>
<protein>
    <submittedName>
        <fullName evidence="2">Uncharacterized protein</fullName>
    </submittedName>
</protein>
<evidence type="ECO:0000256" key="1">
    <source>
        <dbReference type="SAM" id="SignalP"/>
    </source>
</evidence>
<name>A0A1M5QSU5_9FIRM</name>
<dbReference type="AlphaFoldDB" id="A0A1M5QSU5"/>
<gene>
    <name evidence="2" type="ORF">SAMN02744040_01084</name>
</gene>
<proteinExistence type="predicted"/>
<reference evidence="3" key="1">
    <citation type="submission" date="2016-11" db="EMBL/GenBank/DDBJ databases">
        <authorList>
            <person name="Varghese N."/>
            <person name="Submissions S."/>
        </authorList>
    </citation>
    <scope>NUCLEOTIDE SEQUENCE [LARGE SCALE GENOMIC DNA]</scope>
    <source>
        <strain evidence="3">DSM 15285</strain>
    </source>
</reference>
<accession>A0A1M5QSU5</accession>
<sequence>MKKLFSFLVSACLVTGLATPVVYAVDDDGKIDLYEVFSSKEDKMKNEVGSRIYKWSMHLPDDAIIYKSEQANNFRMSTNSYKASVELEINKNKDNLTLEEMLYKIQNASRDDFFWKFGEKEFVVDIERDDWGQRYIRIIKADKAYDYFMVDEAAEELGEYIENRIYIANNYIYNLEITMDGEFYKGHEEMFEKLVSSFKLSFEENNPYIKELSDSVSTAREYKNTSYGWKIVMSPYWKIEGTPNSRYQKFSPVYSDEELNEEKKSEEDVDDELKVSEGVAVSLISSAEANENASKWAKEEIELIKDNYNTDVYDILKSEPKKQGDMDAYHVVIRYKTVTKKPYIVHNLYVVGNGYKYLVSARMTEEQYKDDKKRKSFENMINSFKLDKECFSKYLGKIITAKSIMNLNDLKELKMKKYDFKTKITKSWNVSSDRDYFYDDFYYSRFDDSAYRGDISNDEYISACEVTSNMCLDMSASLNTDEIDEIIKNRVERFLDDNEVNMGLANVKIKSGNYKGASIYYIEKEYNLDKIKTFVNENQNKIYNLEELKNEYEYIIKIGEDTYIQTITLPVANTTSKNMLNVKNIWENTFINKVNYTNVNIQWKEHSLEEFDE</sequence>
<organism evidence="2 3">
    <name type="scientific">Tepidibacter thalassicus DSM 15285</name>
    <dbReference type="NCBI Taxonomy" id="1123350"/>
    <lineage>
        <taxon>Bacteria</taxon>
        <taxon>Bacillati</taxon>
        <taxon>Bacillota</taxon>
        <taxon>Clostridia</taxon>
        <taxon>Peptostreptococcales</taxon>
        <taxon>Peptostreptococcaceae</taxon>
        <taxon>Tepidibacter</taxon>
    </lineage>
</organism>
<evidence type="ECO:0000313" key="3">
    <source>
        <dbReference type="Proteomes" id="UP000242520"/>
    </source>
</evidence>
<feature type="chain" id="PRO_5013110317" evidence="1">
    <location>
        <begin position="25"/>
        <end position="613"/>
    </location>
</feature>
<keyword evidence="3" id="KW-1185">Reference proteome</keyword>
<dbReference type="RefSeq" id="WP_072724407.1">
    <property type="nucleotide sequence ID" value="NZ_FQXH01000009.1"/>
</dbReference>